<accession>A0A6J6FB32</accession>
<dbReference type="SUPFAM" id="SSF55298">
    <property type="entry name" value="YjgF-like"/>
    <property type="match status" value="1"/>
</dbReference>
<sequence length="121" mass="12899">MISVRAIRGATQAAANTPEAIDLATKELLLEIMKENGLSPESVISVIFTVSPDLNAAFPASSARDLGFSEVPLICSVEIGVPGALERTIRIMAHIESERAKSEIAHVYLGAAKSLRRDIAQ</sequence>
<dbReference type="GO" id="GO:0004106">
    <property type="term" value="F:chorismate mutase activity"/>
    <property type="evidence" value="ECO:0007669"/>
    <property type="project" value="TreeGrafter"/>
</dbReference>
<reference evidence="1" key="1">
    <citation type="submission" date="2020-05" db="EMBL/GenBank/DDBJ databases">
        <authorList>
            <person name="Chiriac C."/>
            <person name="Salcher M."/>
            <person name="Ghai R."/>
            <person name="Kavagutti S V."/>
        </authorList>
    </citation>
    <scope>NUCLEOTIDE SEQUENCE</scope>
</reference>
<gene>
    <name evidence="1" type="ORF">UFOPK1775_00185</name>
</gene>
<protein>
    <submittedName>
        <fullName evidence="1">Unannotated protein</fullName>
    </submittedName>
</protein>
<dbReference type="PROSITE" id="PS51167">
    <property type="entry name" value="CHORISMATE_MUT_1"/>
    <property type="match status" value="1"/>
</dbReference>
<dbReference type="PANTHER" id="PTHR21164">
    <property type="entry name" value="CHORISMATE MUTASE"/>
    <property type="match status" value="1"/>
</dbReference>
<evidence type="ECO:0000313" key="1">
    <source>
        <dbReference type="EMBL" id="CAB4584164.1"/>
    </source>
</evidence>
<dbReference type="GO" id="GO:0046417">
    <property type="term" value="P:chorismate metabolic process"/>
    <property type="evidence" value="ECO:0007669"/>
    <property type="project" value="TreeGrafter"/>
</dbReference>
<dbReference type="Pfam" id="PF07736">
    <property type="entry name" value="CM_1"/>
    <property type="match status" value="1"/>
</dbReference>
<organism evidence="1">
    <name type="scientific">freshwater metagenome</name>
    <dbReference type="NCBI Taxonomy" id="449393"/>
    <lineage>
        <taxon>unclassified sequences</taxon>
        <taxon>metagenomes</taxon>
        <taxon>ecological metagenomes</taxon>
    </lineage>
</organism>
<dbReference type="AlphaFoldDB" id="A0A6J6FB32"/>
<dbReference type="NCBIfam" id="TIGR01796">
    <property type="entry name" value="CM_mono_aroH"/>
    <property type="match status" value="1"/>
</dbReference>
<dbReference type="EMBL" id="CAEZUB010000009">
    <property type="protein sequence ID" value="CAB4584164.1"/>
    <property type="molecule type" value="Genomic_DNA"/>
</dbReference>
<dbReference type="CDD" id="cd02185">
    <property type="entry name" value="AroH"/>
    <property type="match status" value="1"/>
</dbReference>
<name>A0A6J6FB32_9ZZZZ</name>
<dbReference type="InterPro" id="IPR008243">
    <property type="entry name" value="Chorismate_mutase_AroH"/>
</dbReference>
<proteinExistence type="predicted"/>
<dbReference type="Gene3D" id="3.30.1330.40">
    <property type="entry name" value="RutC-like"/>
    <property type="match status" value="1"/>
</dbReference>
<dbReference type="PIRSF" id="PIRSF005965">
    <property type="entry name" value="Chor_mut_AroH"/>
    <property type="match status" value="1"/>
</dbReference>
<dbReference type="PANTHER" id="PTHR21164:SF0">
    <property type="entry name" value="CHORISMATE MUTASE AROH"/>
    <property type="match status" value="1"/>
</dbReference>
<dbReference type="InterPro" id="IPR035959">
    <property type="entry name" value="RutC-like_sf"/>
</dbReference>